<dbReference type="InterPro" id="IPR010432">
    <property type="entry name" value="RDD"/>
</dbReference>
<feature type="transmembrane region" description="Helical" evidence="6">
    <location>
        <begin position="185"/>
        <end position="203"/>
    </location>
</feature>
<keyword evidence="3 6" id="KW-0812">Transmembrane</keyword>
<evidence type="ECO:0000256" key="3">
    <source>
        <dbReference type="ARBA" id="ARBA00022692"/>
    </source>
</evidence>
<dbReference type="PANTHER" id="PTHR36115">
    <property type="entry name" value="PROLINE-RICH ANTIGEN HOMOLOG-RELATED"/>
    <property type="match status" value="1"/>
</dbReference>
<dbReference type="PANTHER" id="PTHR36115:SF4">
    <property type="entry name" value="MEMBRANE PROTEIN"/>
    <property type="match status" value="1"/>
</dbReference>
<proteinExistence type="predicted"/>
<feature type="transmembrane region" description="Helical" evidence="6">
    <location>
        <begin position="223"/>
        <end position="245"/>
    </location>
</feature>
<dbReference type="AlphaFoldDB" id="A0AAP2GTD6"/>
<keyword evidence="5 6" id="KW-0472">Membrane</keyword>
<evidence type="ECO:0000256" key="5">
    <source>
        <dbReference type="ARBA" id="ARBA00023136"/>
    </source>
</evidence>
<keyword evidence="9" id="KW-1185">Reference proteome</keyword>
<feature type="transmembrane region" description="Helical" evidence="6">
    <location>
        <begin position="95"/>
        <end position="116"/>
    </location>
</feature>
<reference evidence="8 9" key="1">
    <citation type="submission" date="2021-05" db="EMBL/GenBank/DDBJ databases">
        <title>A Polyphasic approach of four new species of the genus Ohtaekwangia: Ohtaekwangia histidinii sp. nov., Ohtaekwangia cretensis sp. nov., Ohtaekwangia indiensis sp. nov., Ohtaekwangia reichenbachii sp. nov. from diverse environment.</title>
        <authorList>
            <person name="Octaviana S."/>
        </authorList>
    </citation>
    <scope>NUCLEOTIDE SEQUENCE [LARGE SCALE GENOMIC DNA]</scope>
    <source>
        <strain evidence="8 9">PWU5</strain>
    </source>
</reference>
<evidence type="ECO:0000256" key="4">
    <source>
        <dbReference type="ARBA" id="ARBA00022989"/>
    </source>
</evidence>
<evidence type="ECO:0000256" key="2">
    <source>
        <dbReference type="ARBA" id="ARBA00022475"/>
    </source>
</evidence>
<name>A0AAP2GTD6_9BACT</name>
<organism evidence="8 9">
    <name type="scientific">Dawidia cretensis</name>
    <dbReference type="NCBI Taxonomy" id="2782350"/>
    <lineage>
        <taxon>Bacteria</taxon>
        <taxon>Pseudomonadati</taxon>
        <taxon>Bacteroidota</taxon>
        <taxon>Cytophagia</taxon>
        <taxon>Cytophagales</taxon>
        <taxon>Chryseotaleaceae</taxon>
        <taxon>Dawidia</taxon>
    </lineage>
</organism>
<evidence type="ECO:0000313" key="8">
    <source>
        <dbReference type="EMBL" id="MBT1707220.1"/>
    </source>
</evidence>
<dbReference type="Proteomes" id="UP001319080">
    <property type="component" value="Unassembled WGS sequence"/>
</dbReference>
<comment type="caution">
    <text evidence="8">The sequence shown here is derived from an EMBL/GenBank/DDBJ whole genome shotgun (WGS) entry which is preliminary data.</text>
</comment>
<dbReference type="InterPro" id="IPR051791">
    <property type="entry name" value="Pra-immunoreactive"/>
</dbReference>
<feature type="domain" description="RDD" evidence="7">
    <location>
        <begin position="183"/>
        <end position="293"/>
    </location>
</feature>
<evidence type="ECO:0000256" key="1">
    <source>
        <dbReference type="ARBA" id="ARBA00004651"/>
    </source>
</evidence>
<evidence type="ECO:0000256" key="6">
    <source>
        <dbReference type="SAM" id="Phobius"/>
    </source>
</evidence>
<dbReference type="EMBL" id="JAHESE010000001">
    <property type="protein sequence ID" value="MBT1707220.1"/>
    <property type="molecule type" value="Genomic_DNA"/>
</dbReference>
<evidence type="ECO:0000259" key="7">
    <source>
        <dbReference type="Pfam" id="PF06271"/>
    </source>
</evidence>
<dbReference type="Pfam" id="PF06271">
    <property type="entry name" value="RDD"/>
    <property type="match status" value="1"/>
</dbReference>
<feature type="transmembrane region" description="Helical" evidence="6">
    <location>
        <begin position="5"/>
        <end position="25"/>
    </location>
</feature>
<evidence type="ECO:0000313" key="9">
    <source>
        <dbReference type="Proteomes" id="UP001319080"/>
    </source>
</evidence>
<gene>
    <name evidence="8" type="ORF">KK062_03250</name>
</gene>
<accession>A0AAP2GTD6</accession>
<dbReference type="GO" id="GO:0005886">
    <property type="term" value="C:plasma membrane"/>
    <property type="evidence" value="ECO:0007669"/>
    <property type="project" value="UniProtKB-SubCell"/>
</dbReference>
<dbReference type="RefSeq" id="WP_254082796.1">
    <property type="nucleotide sequence ID" value="NZ_JAHESE010000001.1"/>
</dbReference>
<feature type="transmembrane region" description="Helical" evidence="6">
    <location>
        <begin position="313"/>
        <end position="330"/>
    </location>
</feature>
<keyword evidence="2" id="KW-1003">Cell membrane</keyword>
<protein>
    <submittedName>
        <fullName evidence="8">RDD family protein</fullName>
    </submittedName>
</protein>
<feature type="transmembrane region" description="Helical" evidence="6">
    <location>
        <begin position="64"/>
        <end position="83"/>
    </location>
</feature>
<feature type="transmembrane region" description="Helical" evidence="6">
    <location>
        <begin position="128"/>
        <end position="149"/>
    </location>
</feature>
<comment type="subcellular location">
    <subcellularLocation>
        <location evidence="1">Cell membrane</location>
        <topology evidence="1">Multi-pass membrane protein</topology>
    </subcellularLocation>
</comment>
<keyword evidence="4 6" id="KW-1133">Transmembrane helix</keyword>
<sequence>MSKKVILISFAFSLVGLVAEFLMFVPVQEAVFPLLAEIQHLLSIVQIRTHGFLEYARVWQGPRIGFPDVICYLMLFAGAILYRTSKRRETRLIRFVLSIVMMSNVLTILFSILMPSAFRSQFQVDLSLMGWILYGITLAKNAALAYFSYRVLQVLRAEKVLVTVQSGLPEEPILMLQEASGPQRFTNALIDLIVCVLIFLPLGTQLVPEWLSRMEETFGSRNAVVILLVIARTIYYILFEMTLAATPGKFMTETRVMDVDGDPAIPGLIVRRTLSRFIPFEPLSFFWNGLWHDNISYTRVVKEEQTGVDGTRYLLIFPAIVALGIILYNMDGIF</sequence>